<feature type="transmembrane region" description="Helical" evidence="2">
    <location>
        <begin position="95"/>
        <end position="115"/>
    </location>
</feature>
<organism evidence="3 4">
    <name type="scientific">Botryobasidium botryosum (strain FD-172 SS1)</name>
    <dbReference type="NCBI Taxonomy" id="930990"/>
    <lineage>
        <taxon>Eukaryota</taxon>
        <taxon>Fungi</taxon>
        <taxon>Dikarya</taxon>
        <taxon>Basidiomycota</taxon>
        <taxon>Agaricomycotina</taxon>
        <taxon>Agaricomycetes</taxon>
        <taxon>Cantharellales</taxon>
        <taxon>Botryobasidiaceae</taxon>
        <taxon>Botryobasidium</taxon>
    </lineage>
</organism>
<dbReference type="Proteomes" id="UP000027195">
    <property type="component" value="Unassembled WGS sequence"/>
</dbReference>
<sequence>MGVTEADGDFGIEYCGRTSSDLCTSPLLASLLLSLTIVAILISLLVAPFFAALFAITAASAAAHHRRRRRCPLLPPSHQSLARTSRVPFSRHQRTFTITIAHTTALALVLAYTWLSLSWSSLTLGPRPCIHVRLFPAMSTSSANTVTVRECFCLYEQDSRHFELRFFNLSNYPVSPTHPDLIDPSAPRHPGSPPPFPLQPDGTYGNRDWLMCMYPYDRDCPWLHFIPTCSMWEIPPVAGVNSVPFLIALDQHDEKVWYWSGGDQGYIRSTLRIVLRDSWVVGVRHLKALAATTTQFKNTPMWEEQHFNWVVLDRVSSFRVASKSFYDLQRWIAEIWGWAFMQEKLQGKIIHRRTLLSNTAIKLDCFTGVIMHWQRRDLEFEMTALRYGLPLYWLDDVTDPAAKHTPWIGLPGRGQEATCLHVASGYWSMGKDKDNESANLYSLCVRDAEDVYQLMTSSAPAPPGVFLPITSVPATGHVIPLRVSPNTPSLASPPIAPVTYVNAWAGPYLVGPRHAPASVASTSAGPASSTQPSESTLSGGVRLGPLRGPSSGQKSIKKKRPGRNFTWEERALRKAAKAGSGAGSISPSALAVPITEAVSSPAPSSTDTDLSHTVPPSPATPACQPLGIVSPSDPVSPTPGHEGGPGLSVGDAPAASAAPPDVPIASDPSVDIREGESSTATDDTPLLGISGPSLQQQTLDYVMGGATPEHWLEYDEGLDDEFPETEDELEVYADGS</sequence>
<dbReference type="InParanoid" id="A0A067MPY4"/>
<reference evidence="4" key="1">
    <citation type="journal article" date="2014" name="Proc. Natl. Acad. Sci. U.S.A.">
        <title>Extensive sampling of basidiomycete genomes demonstrates inadequacy of the white-rot/brown-rot paradigm for wood decay fungi.</title>
        <authorList>
            <person name="Riley R."/>
            <person name="Salamov A.A."/>
            <person name="Brown D.W."/>
            <person name="Nagy L.G."/>
            <person name="Floudas D."/>
            <person name="Held B.W."/>
            <person name="Levasseur A."/>
            <person name="Lombard V."/>
            <person name="Morin E."/>
            <person name="Otillar R."/>
            <person name="Lindquist E.A."/>
            <person name="Sun H."/>
            <person name="LaButti K.M."/>
            <person name="Schmutz J."/>
            <person name="Jabbour D."/>
            <person name="Luo H."/>
            <person name="Baker S.E."/>
            <person name="Pisabarro A.G."/>
            <person name="Walton J.D."/>
            <person name="Blanchette R.A."/>
            <person name="Henrissat B."/>
            <person name="Martin F."/>
            <person name="Cullen D."/>
            <person name="Hibbett D.S."/>
            <person name="Grigoriev I.V."/>
        </authorList>
    </citation>
    <scope>NUCLEOTIDE SEQUENCE [LARGE SCALE GENOMIC DNA]</scope>
    <source>
        <strain evidence="4">FD-172 SS1</strain>
    </source>
</reference>
<accession>A0A067MPY4</accession>
<feature type="compositionally biased region" description="Low complexity" evidence="1">
    <location>
        <begin position="648"/>
        <end position="669"/>
    </location>
</feature>
<feature type="compositionally biased region" description="Polar residues" evidence="1">
    <location>
        <begin position="597"/>
        <end position="608"/>
    </location>
</feature>
<feature type="transmembrane region" description="Helical" evidence="2">
    <location>
        <begin position="27"/>
        <end position="60"/>
    </location>
</feature>
<dbReference type="HOGENOM" id="CLU_376820_0_0_1"/>
<name>A0A067MPY4_BOTB1</name>
<protein>
    <submittedName>
        <fullName evidence="3">Uncharacterized protein</fullName>
    </submittedName>
</protein>
<feature type="region of interest" description="Disordered" evidence="1">
    <location>
        <begin position="516"/>
        <end position="567"/>
    </location>
</feature>
<gene>
    <name evidence="3" type="ORF">BOTBODRAFT_172079</name>
</gene>
<evidence type="ECO:0000256" key="2">
    <source>
        <dbReference type="SAM" id="Phobius"/>
    </source>
</evidence>
<keyword evidence="2" id="KW-0812">Transmembrane</keyword>
<feature type="compositionally biased region" description="Polar residues" evidence="1">
    <location>
        <begin position="519"/>
        <end position="538"/>
    </location>
</feature>
<proteinExistence type="predicted"/>
<keyword evidence="4" id="KW-1185">Reference proteome</keyword>
<evidence type="ECO:0000313" key="4">
    <source>
        <dbReference type="Proteomes" id="UP000027195"/>
    </source>
</evidence>
<evidence type="ECO:0000313" key="3">
    <source>
        <dbReference type="EMBL" id="KDQ17629.1"/>
    </source>
</evidence>
<keyword evidence="2" id="KW-1133">Transmembrane helix</keyword>
<evidence type="ECO:0000256" key="1">
    <source>
        <dbReference type="SAM" id="MobiDB-lite"/>
    </source>
</evidence>
<keyword evidence="2" id="KW-0472">Membrane</keyword>
<feature type="region of interest" description="Disordered" evidence="1">
    <location>
        <begin position="596"/>
        <end position="692"/>
    </location>
</feature>
<dbReference type="EMBL" id="KL198023">
    <property type="protein sequence ID" value="KDQ17629.1"/>
    <property type="molecule type" value="Genomic_DNA"/>
</dbReference>
<dbReference type="AlphaFoldDB" id="A0A067MPY4"/>